<gene>
    <name evidence="8" type="ORF">QJT80_14785</name>
</gene>
<evidence type="ECO:0000256" key="2">
    <source>
        <dbReference type="ARBA" id="ARBA00022692"/>
    </source>
</evidence>
<feature type="transmembrane region" description="Helical" evidence="6">
    <location>
        <begin position="595"/>
        <end position="614"/>
    </location>
</feature>
<dbReference type="InterPro" id="IPR023494">
    <property type="entry name" value="Cyt_c_bgen_Ccs1/CcsB/ResB"/>
</dbReference>
<evidence type="ECO:0000259" key="7">
    <source>
        <dbReference type="Pfam" id="PF05140"/>
    </source>
</evidence>
<dbReference type="PANTHER" id="PTHR31566:SF0">
    <property type="entry name" value="CYTOCHROME C BIOGENESIS PROTEIN CCS1, CHLOROPLASTIC"/>
    <property type="match status" value="1"/>
</dbReference>
<keyword evidence="2 6" id="KW-0812">Transmembrane</keyword>
<dbReference type="GO" id="GO:0016020">
    <property type="term" value="C:membrane"/>
    <property type="evidence" value="ECO:0007669"/>
    <property type="project" value="UniProtKB-SubCell"/>
</dbReference>
<evidence type="ECO:0000256" key="5">
    <source>
        <dbReference type="ARBA" id="ARBA00023136"/>
    </source>
</evidence>
<reference evidence="8" key="2">
    <citation type="submission" date="2023-04" db="EMBL/GenBank/DDBJ databases">
        <authorList>
            <person name="Beletskiy A.V."/>
            <person name="Mardanov A.V."/>
            <person name="Ravin N.V."/>
        </authorList>
    </citation>
    <scope>NUCLEOTIDE SEQUENCE</scope>
    <source>
        <strain evidence="8">GKL-01</strain>
    </source>
</reference>
<dbReference type="PANTHER" id="PTHR31566">
    <property type="entry name" value="CYTOCHROME C BIOGENESIS PROTEIN CCS1, CHLOROPLASTIC"/>
    <property type="match status" value="1"/>
</dbReference>
<name>A0AA95H9C8_9GAMM</name>
<dbReference type="InterPro" id="IPR007816">
    <property type="entry name" value="ResB-like_domain"/>
</dbReference>
<organism evidence="8">
    <name type="scientific">Candidatus Thiocaldithrix dubininis</name>
    <dbReference type="NCBI Taxonomy" id="3080823"/>
    <lineage>
        <taxon>Bacteria</taxon>
        <taxon>Pseudomonadati</taxon>
        <taxon>Pseudomonadota</taxon>
        <taxon>Gammaproteobacteria</taxon>
        <taxon>Thiotrichales</taxon>
        <taxon>Thiotrichaceae</taxon>
        <taxon>Candidatus Thiocaldithrix</taxon>
    </lineage>
</organism>
<evidence type="ECO:0000256" key="4">
    <source>
        <dbReference type="ARBA" id="ARBA00022989"/>
    </source>
</evidence>
<feature type="transmembrane region" description="Helical" evidence="6">
    <location>
        <begin position="72"/>
        <end position="91"/>
    </location>
</feature>
<dbReference type="KEGG" id="tdu:QJT80_14785"/>
<proteinExistence type="predicted"/>
<dbReference type="Proteomes" id="UP001300672">
    <property type="component" value="Chromosome"/>
</dbReference>
<dbReference type="Pfam" id="PF05140">
    <property type="entry name" value="ResB"/>
    <property type="match status" value="1"/>
</dbReference>
<feature type="transmembrane region" description="Helical" evidence="6">
    <location>
        <begin position="21"/>
        <end position="40"/>
    </location>
</feature>
<evidence type="ECO:0000256" key="6">
    <source>
        <dbReference type="SAM" id="Phobius"/>
    </source>
</evidence>
<reference evidence="8" key="1">
    <citation type="journal article" date="2023" name="Int. J. Mol. Sci.">
        <title>Metagenomics Revealed a New Genus 'Candidatus Thiocaldithrix dubininis' gen. nov., sp. nov. and a New Species 'Candidatus Thiothrix putei' sp. nov. in the Family Thiotrichaceae, Some Members of Which Have Traits of Both Na+- and H+-Motive Energetics.</title>
        <authorList>
            <person name="Ravin N.V."/>
            <person name="Muntyan M.S."/>
            <person name="Smolyakov D.D."/>
            <person name="Rudenko T.S."/>
            <person name="Beletsky A.V."/>
            <person name="Mardanov A.V."/>
            <person name="Grabovich M.Y."/>
        </authorList>
    </citation>
    <scope>NUCLEOTIDE SEQUENCE</scope>
    <source>
        <strain evidence="8">GKL-01</strain>
    </source>
</reference>
<accession>A0AA95H9C8</accession>
<feature type="domain" description="ResB-like" evidence="7">
    <location>
        <begin position="20"/>
        <end position="650"/>
    </location>
</feature>
<keyword evidence="5 6" id="KW-0472">Membrane</keyword>
<dbReference type="AlphaFoldDB" id="A0AA95H9C8"/>
<evidence type="ECO:0000256" key="3">
    <source>
        <dbReference type="ARBA" id="ARBA00022748"/>
    </source>
</evidence>
<protein>
    <submittedName>
        <fullName evidence="8">Cytochrome c biogenesis protein ResB</fullName>
    </submittedName>
</protein>
<keyword evidence="4 6" id="KW-1133">Transmembrane helix</keyword>
<comment type="subcellular location">
    <subcellularLocation>
        <location evidence="1">Membrane</location>
        <topology evidence="1">Multi-pass membrane protein</topology>
    </subcellularLocation>
</comment>
<dbReference type="EMBL" id="CP124755">
    <property type="protein sequence ID" value="WGZ90739.1"/>
    <property type="molecule type" value="Genomic_DNA"/>
</dbReference>
<dbReference type="GO" id="GO:0017004">
    <property type="term" value="P:cytochrome complex assembly"/>
    <property type="evidence" value="ECO:0007669"/>
    <property type="project" value="UniProtKB-KW"/>
</dbReference>
<sequence length="675" mass="76230">MQSSVSNRSKFHPIQFLGSMNLAISLLVIIAIASIIGTILQQNQPYTSYQIKFGSFWFEIFRSLGLYDVYSAIWFLLILAFLVLSTATCVGRNTPGILREIRHFRESIQAKSLLAMKHQTHFTTNLPPDQAETLTQQILKNQGFKYRSKTETEHSVVAGMKGTANHWGYWFTHIGLIVILLGAGILDNGRLGIMIGEWSGKLKPETRNVSADQVPAISQLPESNRAYRGSVDIPEGSRANIIFIPVRDGFLVQNLPFSVEVKDFRVEHYSTGMPKSFESDIVLYDKNLKEPLKKTISVNHPLVYKDIAIYQANFGDGGSQINLQLLPFNPHNKLQALTGNVFRNYKVASTDKKYTLELTDFRLFNINDMEDANGKPIKRNVGPSVNFKLRDATGQAIEYQNYINPIPIKNHAYFISGMRSSPGEPFRYLHIPADAKGTPNRFIAFLTMLQDTELLRRLAQETTRTTLPAESGRAQDLEGQMVNAMVQLTQTFVNKGADGISQEINQRFATDKQAEASKAYMTILHTSLRTVYQEMLRQEGHADKVTEADWDFLDDSIMAIDKISAYGSPWFIQPTGFKHIEASGLQITRSPGQSVVYFGSAMLVLGVFLLFYVAHRRIWVWLKPTENNQTEIVVAGSSNRNQPEFERYFEHLQGLFRKAMNSKQEVQHVDAAGNH</sequence>
<evidence type="ECO:0000313" key="8">
    <source>
        <dbReference type="EMBL" id="WGZ90739.1"/>
    </source>
</evidence>
<feature type="transmembrane region" description="Helical" evidence="6">
    <location>
        <begin position="167"/>
        <end position="186"/>
    </location>
</feature>
<evidence type="ECO:0000256" key="1">
    <source>
        <dbReference type="ARBA" id="ARBA00004141"/>
    </source>
</evidence>
<keyword evidence="3" id="KW-0201">Cytochrome c-type biogenesis</keyword>